<evidence type="ECO:0000313" key="8">
    <source>
        <dbReference type="RefSeq" id="XP_013401108.1"/>
    </source>
</evidence>
<feature type="repeat" description="ANK" evidence="3">
    <location>
        <begin position="543"/>
        <end position="575"/>
    </location>
</feature>
<dbReference type="InterPro" id="IPR036770">
    <property type="entry name" value="Ankyrin_rpt-contain_sf"/>
</dbReference>
<dbReference type="PROSITE" id="PS50225">
    <property type="entry name" value="SOCS"/>
    <property type="match status" value="1"/>
</dbReference>
<dbReference type="GeneID" id="106166995"/>
<evidence type="ECO:0000259" key="6">
    <source>
        <dbReference type="PROSITE" id="PS50225"/>
    </source>
</evidence>
<dbReference type="Pfam" id="PF00023">
    <property type="entry name" value="Ank"/>
    <property type="match status" value="1"/>
</dbReference>
<dbReference type="InterPro" id="IPR001496">
    <property type="entry name" value="SOCS_box"/>
</dbReference>
<dbReference type="PANTHER" id="PTHR24198">
    <property type="entry name" value="ANKYRIN REPEAT AND PROTEIN KINASE DOMAIN-CONTAINING PROTEIN"/>
    <property type="match status" value="1"/>
</dbReference>
<organism evidence="7 8">
    <name type="scientific">Lingula anatina</name>
    <name type="common">Brachiopod</name>
    <name type="synonym">Lingula unguis</name>
    <dbReference type="NCBI Taxonomy" id="7574"/>
    <lineage>
        <taxon>Eukaryota</taxon>
        <taxon>Metazoa</taxon>
        <taxon>Spiralia</taxon>
        <taxon>Lophotrochozoa</taxon>
        <taxon>Brachiopoda</taxon>
        <taxon>Linguliformea</taxon>
        <taxon>Lingulata</taxon>
        <taxon>Lingulida</taxon>
        <taxon>Linguloidea</taxon>
        <taxon>Lingulidae</taxon>
        <taxon>Lingula</taxon>
    </lineage>
</organism>
<dbReference type="SUPFAM" id="SSF158235">
    <property type="entry name" value="SOCS box-like"/>
    <property type="match status" value="1"/>
</dbReference>
<dbReference type="InParanoid" id="A0A1S3ISR0"/>
<reference evidence="8" key="1">
    <citation type="submission" date="2025-08" db="UniProtKB">
        <authorList>
            <consortium name="RefSeq"/>
        </authorList>
    </citation>
    <scope>IDENTIFICATION</scope>
    <source>
        <tissue evidence="8">Gonads</tissue>
    </source>
</reference>
<evidence type="ECO:0000256" key="5">
    <source>
        <dbReference type="SAM" id="MobiDB-lite"/>
    </source>
</evidence>
<evidence type="ECO:0000256" key="3">
    <source>
        <dbReference type="PROSITE-ProRule" id="PRU00023"/>
    </source>
</evidence>
<protein>
    <submittedName>
        <fullName evidence="8">Ankyrin repeat and KH domain-containing protein mask</fullName>
    </submittedName>
</protein>
<feature type="coiled-coil region" evidence="4">
    <location>
        <begin position="295"/>
        <end position="322"/>
    </location>
</feature>
<dbReference type="SUPFAM" id="SSF48403">
    <property type="entry name" value="Ankyrin repeat"/>
    <property type="match status" value="1"/>
</dbReference>
<dbReference type="OrthoDB" id="366390at2759"/>
<feature type="repeat" description="ANK" evidence="3">
    <location>
        <begin position="593"/>
        <end position="615"/>
    </location>
</feature>
<evidence type="ECO:0000256" key="4">
    <source>
        <dbReference type="SAM" id="Coils"/>
    </source>
</evidence>
<dbReference type="STRING" id="7574.A0A1S3ISR0"/>
<feature type="compositionally biased region" description="Polar residues" evidence="5">
    <location>
        <begin position="224"/>
        <end position="237"/>
    </location>
</feature>
<dbReference type="AlphaFoldDB" id="A0A1S3ISR0"/>
<dbReference type="InterPro" id="IPR036036">
    <property type="entry name" value="SOCS_box-like_dom_sf"/>
</dbReference>
<keyword evidence="2 3" id="KW-0040">ANK repeat</keyword>
<dbReference type="Pfam" id="PF07525">
    <property type="entry name" value="SOCS_box"/>
    <property type="match status" value="1"/>
</dbReference>
<evidence type="ECO:0000256" key="1">
    <source>
        <dbReference type="ARBA" id="ARBA00022737"/>
    </source>
</evidence>
<dbReference type="PANTHER" id="PTHR24198:SF165">
    <property type="entry name" value="ANKYRIN REPEAT-CONTAINING PROTEIN-RELATED"/>
    <property type="match status" value="1"/>
</dbReference>
<feature type="repeat" description="ANK" evidence="3">
    <location>
        <begin position="510"/>
        <end position="542"/>
    </location>
</feature>
<keyword evidence="7" id="KW-1185">Reference proteome</keyword>
<keyword evidence="1" id="KW-0677">Repeat</keyword>
<evidence type="ECO:0000313" key="7">
    <source>
        <dbReference type="Proteomes" id="UP000085678"/>
    </source>
</evidence>
<proteinExistence type="predicted"/>
<dbReference type="Proteomes" id="UP000085678">
    <property type="component" value="Unplaced"/>
</dbReference>
<feature type="region of interest" description="Disordered" evidence="5">
    <location>
        <begin position="224"/>
        <end position="246"/>
    </location>
</feature>
<sequence>MNPSEQFTTGTGGENGLAKTEECPQSDQRVSQMGVSGLSALINQSNNANMPDDLRAPIGASIIHDVASDEAYGASFLTDVIGQSVQTRDETESECGKFKNCHEYSGSSGDSSSLSILSSNTVNRTSPILVGIADEMSDTLQQFPVQGNAKNAVEPQATVSTTAATESLSQQRDSLCVGTASKSAVSVDTKNETTQQLAINSVNETSAQPMPTASGVTDVLNSMKTSTKMSPSNTAPSSDEKEKHSPFWFDELSDRIEEFKRVCRSFFSDDEEEHPQESHQGTETPGHEDDNIMPFANVSSRLDSLSETVQELKNACRSCSSDMEYDSALATDEWNRETNTSGLDNESATATASSSVIESSEQVPESVLQEIRNAPNDACTDDGTDSPIGAQEQQKLSGEEEPGGNASNQNNLKGAFKTPACEELKNASLTDATLAKVVDDPKEKFLSAEQIKALKKQLEMPDTLKEYLFTDTVSMDIQRLLADAITCKAPLPDIERILAAGAEVNAPVSKGLKPLHYAAYINDATYVTFLLDRGAYVNTQDDVGYTPLHLCARHGHYETMQILIDNGAIVNFCDGGLDIPEGLQTIGYLTLEPLNLAIENNNVDCVRLLLEHGANPENQYILGAEINLVPLEYTKCLELLLMYGANPNVFSRSGITPIMKACKERQPDALKLLIEYGADVNMQCPPRFEQKTALHIAILVGCMKMVQILVEAGASLKRPENFRGGALNTAVVHGRPEVCRYLIKHGADVNEPNEEDCPPLLVACAASRLRNRQEIIQLLLENGANPLFYNERISYAIPGLTPLVEYLANAEIPEYEIVHLLVKHGARVHFKIPTKMLRLLDPYGVLKHLVSIQTKPNILNLLVEAAECYDTEKILRDRSYPEMQRAILSSACVTPASLKHQSRIIIRRHLCELPISNPIKQLPLPPLLKSYLLFE</sequence>
<dbReference type="RefSeq" id="XP_013401108.1">
    <property type="nucleotide sequence ID" value="XM_013545654.1"/>
</dbReference>
<dbReference type="PROSITE" id="PS50297">
    <property type="entry name" value="ANK_REP_REGION"/>
    <property type="match status" value="5"/>
</dbReference>
<feature type="region of interest" description="Disordered" evidence="5">
    <location>
        <begin position="268"/>
        <end position="292"/>
    </location>
</feature>
<name>A0A1S3ISR0_LINAN</name>
<dbReference type="GO" id="GO:0035556">
    <property type="term" value="P:intracellular signal transduction"/>
    <property type="evidence" value="ECO:0007669"/>
    <property type="project" value="InterPro"/>
</dbReference>
<feature type="repeat" description="ANK" evidence="3">
    <location>
        <begin position="689"/>
        <end position="721"/>
    </location>
</feature>
<feature type="compositionally biased region" description="Polar residues" evidence="5">
    <location>
        <begin position="337"/>
        <end position="363"/>
    </location>
</feature>
<dbReference type="PROSITE" id="PS50088">
    <property type="entry name" value="ANK_REPEAT"/>
    <property type="match status" value="6"/>
</dbReference>
<dbReference type="CDD" id="cd03587">
    <property type="entry name" value="SOCS"/>
    <property type="match status" value="1"/>
</dbReference>
<keyword evidence="4" id="KW-0175">Coiled coil</keyword>
<evidence type="ECO:0000256" key="2">
    <source>
        <dbReference type="ARBA" id="ARBA00023043"/>
    </source>
</evidence>
<dbReference type="KEGG" id="lak:106166995"/>
<dbReference type="SMART" id="SM00248">
    <property type="entry name" value="ANK"/>
    <property type="match status" value="8"/>
</dbReference>
<feature type="region of interest" description="Disordered" evidence="5">
    <location>
        <begin position="1"/>
        <end position="31"/>
    </location>
</feature>
<dbReference type="SMART" id="SM00969">
    <property type="entry name" value="SOCS_box"/>
    <property type="match status" value="1"/>
</dbReference>
<feature type="repeat" description="ANK" evidence="3">
    <location>
        <begin position="726"/>
        <end position="754"/>
    </location>
</feature>
<dbReference type="Gene3D" id="1.25.40.20">
    <property type="entry name" value="Ankyrin repeat-containing domain"/>
    <property type="match status" value="2"/>
</dbReference>
<feature type="repeat" description="ANK" evidence="3">
    <location>
        <begin position="653"/>
        <end position="685"/>
    </location>
</feature>
<feature type="domain" description="SOCS box" evidence="6">
    <location>
        <begin position="895"/>
        <end position="935"/>
    </location>
</feature>
<gene>
    <name evidence="8" type="primary">LOC106166995</name>
</gene>
<feature type="region of interest" description="Disordered" evidence="5">
    <location>
        <begin position="337"/>
        <end position="413"/>
    </location>
</feature>
<accession>A0A1S3ISR0</accession>
<dbReference type="Pfam" id="PF12796">
    <property type="entry name" value="Ank_2"/>
    <property type="match status" value="3"/>
</dbReference>
<dbReference type="PRINTS" id="PR01415">
    <property type="entry name" value="ANKYRIN"/>
</dbReference>
<dbReference type="InterPro" id="IPR002110">
    <property type="entry name" value="Ankyrin_rpt"/>
</dbReference>